<name>A0A0B2A6W2_9MICO</name>
<dbReference type="EMBL" id="JTDK01000006">
    <property type="protein sequence ID" value="KHK98810.1"/>
    <property type="molecule type" value="Genomic_DNA"/>
</dbReference>
<dbReference type="AlphaFoldDB" id="A0A0B2A6W2"/>
<evidence type="ECO:0000259" key="2">
    <source>
        <dbReference type="Pfam" id="PF01575"/>
    </source>
</evidence>
<evidence type="ECO:0000313" key="4">
    <source>
        <dbReference type="Proteomes" id="UP000031030"/>
    </source>
</evidence>
<evidence type="ECO:0000256" key="1">
    <source>
        <dbReference type="ARBA" id="ARBA00005254"/>
    </source>
</evidence>
<comment type="similarity">
    <text evidence="1">Belongs to the enoyl-CoA hydratase/isomerase family.</text>
</comment>
<dbReference type="Gene3D" id="3.10.129.10">
    <property type="entry name" value="Hotdog Thioesterase"/>
    <property type="match status" value="1"/>
</dbReference>
<dbReference type="InterPro" id="IPR039375">
    <property type="entry name" value="NodN-like"/>
</dbReference>
<dbReference type="PANTHER" id="PTHR42993">
    <property type="entry name" value="MAOC-LIKE DEHYDRATASE DOMAIN-CONTAINING PROTEIN"/>
    <property type="match status" value="1"/>
</dbReference>
<proteinExistence type="inferred from homology"/>
<keyword evidence="4" id="KW-1185">Reference proteome</keyword>
<dbReference type="STRING" id="1348253.LK09_07965"/>
<feature type="domain" description="MaoC-like" evidence="2">
    <location>
        <begin position="12"/>
        <end position="112"/>
    </location>
</feature>
<evidence type="ECO:0000313" key="3">
    <source>
        <dbReference type="EMBL" id="KHK98810.1"/>
    </source>
</evidence>
<sequence>MKTFTDLEELEGSIGTHLGYSPWHTVSQDQIDAFAEATGDRQWIHTDPERAAAGPFRTTIAHGYLALSLLPMLVWQVFTVEGFSINVNYGADKLRFISPLPVDSRVRAGVELLSASWSDKGTLLRSRITLELEGGTRPVCVVDSISLLVP</sequence>
<dbReference type="CDD" id="cd03450">
    <property type="entry name" value="NodN"/>
    <property type="match status" value="1"/>
</dbReference>
<dbReference type="SUPFAM" id="SSF54637">
    <property type="entry name" value="Thioesterase/thiol ester dehydrase-isomerase"/>
    <property type="match status" value="1"/>
</dbReference>
<accession>A0A0B2A6W2</accession>
<gene>
    <name evidence="3" type="ORF">LK09_07965</name>
</gene>
<reference evidence="3 4" key="1">
    <citation type="submission" date="2014-11" db="EMBL/GenBank/DDBJ databases">
        <title>Genome sequence of Microbacterium mangrovi MUSC 115(T).</title>
        <authorList>
            <person name="Lee L.-H."/>
        </authorList>
    </citation>
    <scope>NUCLEOTIDE SEQUENCE [LARGE SCALE GENOMIC DNA]</scope>
    <source>
        <strain evidence="3 4">MUSC 115</strain>
    </source>
</reference>
<organism evidence="3 4">
    <name type="scientific">Microbacterium mangrovi</name>
    <dbReference type="NCBI Taxonomy" id="1348253"/>
    <lineage>
        <taxon>Bacteria</taxon>
        <taxon>Bacillati</taxon>
        <taxon>Actinomycetota</taxon>
        <taxon>Actinomycetes</taxon>
        <taxon>Micrococcales</taxon>
        <taxon>Microbacteriaceae</taxon>
        <taxon>Microbacterium</taxon>
    </lineage>
</organism>
<dbReference type="InterPro" id="IPR002539">
    <property type="entry name" value="MaoC-like_dom"/>
</dbReference>
<dbReference type="OrthoDB" id="9801735at2"/>
<protein>
    <submittedName>
        <fullName evidence="3">Dehydratase</fullName>
    </submittedName>
</protein>
<comment type="caution">
    <text evidence="3">The sequence shown here is derived from an EMBL/GenBank/DDBJ whole genome shotgun (WGS) entry which is preliminary data.</text>
</comment>
<dbReference type="Pfam" id="PF01575">
    <property type="entry name" value="MaoC_dehydratas"/>
    <property type="match status" value="1"/>
</dbReference>
<dbReference type="InterPro" id="IPR029069">
    <property type="entry name" value="HotDog_dom_sf"/>
</dbReference>
<dbReference type="RefSeq" id="WP_039397692.1">
    <property type="nucleotide sequence ID" value="NZ_JTDK01000006.1"/>
</dbReference>
<dbReference type="Proteomes" id="UP000031030">
    <property type="component" value="Unassembled WGS sequence"/>
</dbReference>
<dbReference type="PANTHER" id="PTHR42993:SF1">
    <property type="entry name" value="MAOC-LIKE DEHYDRATASE DOMAIN-CONTAINING PROTEIN"/>
    <property type="match status" value="1"/>
</dbReference>